<sequence length="561" mass="64054">MELEQSELNTIQADDSHHTEVVEEGIRNILAVFVVQFDVHKGNVVEWQYPADFDLEGVEFQAICSGLHRISSDVIYFSRQNLYGISVFQNKPTETNRGAHMKAIGIIVQPTANIGVCGKVWTHEHFLKKELSKHMDETNDDPARYESLLKHYTHYQYQEDQDHQDTPVFHFPTANHHSVNYNLKHNVAKVISKQEFGADTFSQFVHTFGPDVFVLWKAALLRKRIMLINMPPMEIACKYVYDICLLGKIPSQFQNGKSDIIPKFTVGVNDIPQLEKKNQTYVACTPDSIFQIKTDLYDVLITLPSSSNRPHFKSSAISTKHNSADFTRFRIMWKQLMSSSSTSWAEYVASEPTDIVGTTTALMTGICYWLYEEPHEHSTISNKIYSSWQNLFAGSSRNSSSQLPIFLNQTSTADESQNLLFDEDEEDAMEISNNEVYNVVAARESSEMYRSTSSHLDALLKEDNEILLGFFHSLTYYLLSTLKTILSMNEEDGCDIIHLYPKDMVQLGLDPLADIAFITELSKLYFRKRVLVRGIHNPQACMSLCCCQPFKKKNNNGSIRI</sequence>
<dbReference type="PANTHER" id="PTHR28153">
    <property type="entry name" value="PROTEIN, PUTATIVE-RELATED"/>
    <property type="match status" value="1"/>
</dbReference>
<dbReference type="Pfam" id="PF09804">
    <property type="entry name" value="DENND11"/>
    <property type="match status" value="1"/>
</dbReference>
<evidence type="ECO:0000313" key="2">
    <source>
        <dbReference type="Proteomes" id="UP001473302"/>
    </source>
</evidence>
<keyword evidence="2" id="KW-1185">Reference proteome</keyword>
<gene>
    <name evidence="1" type="ORF">MFLAVUS_009369</name>
</gene>
<dbReference type="EMBL" id="BAABUK010000028">
    <property type="protein sequence ID" value="GAA5815853.1"/>
    <property type="molecule type" value="Genomic_DNA"/>
</dbReference>
<dbReference type="Proteomes" id="UP001473302">
    <property type="component" value="Unassembled WGS sequence"/>
</dbReference>
<organism evidence="1 2">
    <name type="scientific">Mucor flavus</name>
    <dbReference type="NCBI Taxonomy" id="439312"/>
    <lineage>
        <taxon>Eukaryota</taxon>
        <taxon>Fungi</taxon>
        <taxon>Fungi incertae sedis</taxon>
        <taxon>Mucoromycota</taxon>
        <taxon>Mucoromycotina</taxon>
        <taxon>Mucoromycetes</taxon>
        <taxon>Mucorales</taxon>
        <taxon>Mucorineae</taxon>
        <taxon>Mucoraceae</taxon>
        <taxon>Mucor</taxon>
    </lineage>
</organism>
<protein>
    <submittedName>
        <fullName evidence="1">Uncharacterized protein</fullName>
    </submittedName>
</protein>
<name>A0ABP9Z9P8_9FUNG</name>
<comment type="caution">
    <text evidence="1">The sequence shown here is derived from an EMBL/GenBank/DDBJ whole genome shotgun (WGS) entry which is preliminary data.</text>
</comment>
<accession>A0ABP9Z9P8</accession>
<reference evidence="1 2" key="1">
    <citation type="submission" date="2024-04" db="EMBL/GenBank/DDBJ databases">
        <title>genome sequences of Mucor flavus KT1a and Helicostylum pulchrum KT1b strains isolated from the surface of a dry-aged beef.</title>
        <authorList>
            <person name="Toyotome T."/>
            <person name="Hosono M."/>
            <person name="Torimaru M."/>
            <person name="Fukuda K."/>
            <person name="Mikami N."/>
        </authorList>
    </citation>
    <scope>NUCLEOTIDE SEQUENCE [LARGE SCALE GENOMIC DNA]</scope>
    <source>
        <strain evidence="1 2">KT1a</strain>
    </source>
</reference>
<dbReference type="InterPro" id="IPR053056">
    <property type="entry name" value="Lipid_Metab_Assoc_Protein"/>
</dbReference>
<evidence type="ECO:0000313" key="1">
    <source>
        <dbReference type="EMBL" id="GAA5815853.1"/>
    </source>
</evidence>
<dbReference type="InterPro" id="IPR018626">
    <property type="entry name" value="LCHN/Anr2"/>
</dbReference>
<dbReference type="PANTHER" id="PTHR28153:SF1">
    <property type="entry name" value="DUF4484 DOMAIN-CONTAINING PROTEIN"/>
    <property type="match status" value="1"/>
</dbReference>
<proteinExistence type="predicted"/>